<gene>
    <name evidence="6" type="ORF">H0I76_12200</name>
</gene>
<evidence type="ECO:0000256" key="3">
    <source>
        <dbReference type="ARBA" id="ARBA00022729"/>
    </source>
</evidence>
<name>A0A8J7M9L1_9RHOB</name>
<reference evidence="6" key="1">
    <citation type="submission" date="2020-12" db="EMBL/GenBank/DDBJ databases">
        <title>Bacterial taxonomy.</title>
        <authorList>
            <person name="Pan X."/>
        </authorList>
    </citation>
    <scope>NUCLEOTIDE SEQUENCE</scope>
    <source>
        <strain evidence="6">M0105</strain>
    </source>
</reference>
<feature type="domain" description="Solute-binding protein family 3/N-terminal" evidence="5">
    <location>
        <begin position="37"/>
        <end position="285"/>
    </location>
</feature>
<protein>
    <submittedName>
        <fullName evidence="6">Amino acid ABC transporter substrate-binding protein</fullName>
    </submittedName>
</protein>
<feature type="chain" id="PRO_5035157283" evidence="4">
    <location>
        <begin position="26"/>
        <end position="300"/>
    </location>
</feature>
<organism evidence="6 7">
    <name type="scientific">Thermohalobaculum xanthum</name>
    <dbReference type="NCBI Taxonomy" id="2753746"/>
    <lineage>
        <taxon>Bacteria</taxon>
        <taxon>Pseudomonadati</taxon>
        <taxon>Pseudomonadota</taxon>
        <taxon>Alphaproteobacteria</taxon>
        <taxon>Rhodobacterales</taxon>
        <taxon>Paracoccaceae</taxon>
        <taxon>Thermohalobaculum</taxon>
    </lineage>
</organism>
<keyword evidence="2" id="KW-0813">Transport</keyword>
<dbReference type="GO" id="GO:0030288">
    <property type="term" value="C:outer membrane-bounded periplasmic space"/>
    <property type="evidence" value="ECO:0007669"/>
    <property type="project" value="TreeGrafter"/>
</dbReference>
<keyword evidence="3 4" id="KW-0732">Signal</keyword>
<feature type="signal peptide" evidence="4">
    <location>
        <begin position="1"/>
        <end position="25"/>
    </location>
</feature>
<evidence type="ECO:0000256" key="2">
    <source>
        <dbReference type="ARBA" id="ARBA00022448"/>
    </source>
</evidence>
<dbReference type="SMART" id="SM00062">
    <property type="entry name" value="PBPb"/>
    <property type="match status" value="1"/>
</dbReference>
<evidence type="ECO:0000313" key="6">
    <source>
        <dbReference type="EMBL" id="MBK0399954.1"/>
    </source>
</evidence>
<dbReference type="GO" id="GO:0005576">
    <property type="term" value="C:extracellular region"/>
    <property type="evidence" value="ECO:0007669"/>
    <property type="project" value="TreeGrafter"/>
</dbReference>
<dbReference type="GO" id="GO:0006865">
    <property type="term" value="P:amino acid transport"/>
    <property type="evidence" value="ECO:0007669"/>
    <property type="project" value="TreeGrafter"/>
</dbReference>
<evidence type="ECO:0000256" key="1">
    <source>
        <dbReference type="ARBA" id="ARBA00010333"/>
    </source>
</evidence>
<dbReference type="AlphaFoldDB" id="A0A8J7M9L1"/>
<comment type="caution">
    <text evidence="6">The sequence shown here is derived from an EMBL/GenBank/DDBJ whole genome shotgun (WGS) entry which is preliminary data.</text>
</comment>
<evidence type="ECO:0000259" key="5">
    <source>
        <dbReference type="SMART" id="SM00062"/>
    </source>
</evidence>
<dbReference type="PANTHER" id="PTHR30085">
    <property type="entry name" value="AMINO ACID ABC TRANSPORTER PERMEASE"/>
    <property type="match status" value="1"/>
</dbReference>
<dbReference type="EMBL" id="JAEHHL010000007">
    <property type="protein sequence ID" value="MBK0399954.1"/>
    <property type="molecule type" value="Genomic_DNA"/>
</dbReference>
<evidence type="ECO:0000313" key="7">
    <source>
        <dbReference type="Proteomes" id="UP000655420"/>
    </source>
</evidence>
<accession>A0A8J7M9L1</accession>
<dbReference type="SUPFAM" id="SSF53850">
    <property type="entry name" value="Periplasmic binding protein-like II"/>
    <property type="match status" value="1"/>
</dbReference>
<keyword evidence="7" id="KW-1185">Reference proteome</keyword>
<dbReference type="CDD" id="cd13688">
    <property type="entry name" value="PBP2_GltI_DEBP"/>
    <property type="match status" value="1"/>
</dbReference>
<evidence type="ECO:0000256" key="4">
    <source>
        <dbReference type="SAM" id="SignalP"/>
    </source>
</evidence>
<comment type="similarity">
    <text evidence="1">Belongs to the bacterial solute-binding protein 3 family.</text>
</comment>
<dbReference type="InterPro" id="IPR051455">
    <property type="entry name" value="Bact_solute-bind_prot3"/>
</dbReference>
<sequence>MPLSRLLAALAAAALLSAPIMPAQAGEVLDRIVERKLIRLGYRTDAPPFSSSVDGRPGGFTTDLCGLMAGAIMATSHLSEMTGTFKTVDTATRFEALASGEIDVLCGATTATLKRRETMSFTIPIFATGVGAVVSKDAPELLREVLITGGPATLSGAAVREALSGKRLGVRSNTTAEAWLREGSLAKIEGVSITSFDDHSEGLAAVAEGNVDAYFADKAILSGVLAAADDGDRFALSRNTFTFEPYALAIPRGDEDLRLVLDRALSHIYRSGAIFEIFERHFGKPGPNEVLFYGLSALPE</sequence>
<dbReference type="Pfam" id="PF00497">
    <property type="entry name" value="SBP_bac_3"/>
    <property type="match status" value="1"/>
</dbReference>
<proteinExistence type="inferred from homology"/>
<dbReference type="RefSeq" id="WP_200610177.1">
    <property type="nucleotide sequence ID" value="NZ_JAEHHL010000007.1"/>
</dbReference>
<dbReference type="PANTHER" id="PTHR30085:SF6">
    <property type="entry name" value="ABC TRANSPORTER GLUTAMINE-BINDING PROTEIN GLNH"/>
    <property type="match status" value="1"/>
</dbReference>
<dbReference type="InterPro" id="IPR001638">
    <property type="entry name" value="Solute-binding_3/MltF_N"/>
</dbReference>
<dbReference type="Gene3D" id="3.40.190.10">
    <property type="entry name" value="Periplasmic binding protein-like II"/>
    <property type="match status" value="2"/>
</dbReference>
<dbReference type="Proteomes" id="UP000655420">
    <property type="component" value="Unassembled WGS sequence"/>
</dbReference>